<evidence type="ECO:0000313" key="2">
    <source>
        <dbReference type="Proteomes" id="UP001501729"/>
    </source>
</evidence>
<organism evidence="1 2">
    <name type="scientific">Haladaptatus pallidirubidus</name>
    <dbReference type="NCBI Taxonomy" id="1008152"/>
    <lineage>
        <taxon>Archaea</taxon>
        <taxon>Methanobacteriati</taxon>
        <taxon>Methanobacteriota</taxon>
        <taxon>Stenosarchaea group</taxon>
        <taxon>Halobacteria</taxon>
        <taxon>Halobacteriales</taxon>
        <taxon>Haladaptataceae</taxon>
        <taxon>Haladaptatus</taxon>
    </lineage>
</organism>
<dbReference type="InterPro" id="IPR036390">
    <property type="entry name" value="WH_DNA-bd_sf"/>
</dbReference>
<dbReference type="Pfam" id="PF13814">
    <property type="entry name" value="Replic_Relax"/>
    <property type="match status" value="1"/>
</dbReference>
<dbReference type="GeneID" id="68613605"/>
<dbReference type="Proteomes" id="UP001501729">
    <property type="component" value="Unassembled WGS sequence"/>
</dbReference>
<sequence>MNGYNKTGTSTGSLPTFAEMRDHLGDARQNILTVLHATDTSGVNTSDLREQAGIPSDSMSHHMRKLQRWKLVEEIDREYAGRGSRAFVWSLTARGREFCDDGLELPDDLFGEPEDFEALRTEVSELRNDVEAMKKAMVQIAVKAGGVKQETAQEWLSD</sequence>
<dbReference type="InterPro" id="IPR036388">
    <property type="entry name" value="WH-like_DNA-bd_sf"/>
</dbReference>
<name>A0AAV3UPC5_9EURY</name>
<evidence type="ECO:0008006" key="3">
    <source>
        <dbReference type="Google" id="ProtNLM"/>
    </source>
</evidence>
<gene>
    <name evidence="1" type="ORF">GCM10025751_45330</name>
</gene>
<dbReference type="InterPro" id="IPR025855">
    <property type="entry name" value="Replic_Relax"/>
</dbReference>
<reference evidence="1 2" key="1">
    <citation type="journal article" date="2019" name="Int. J. Syst. Evol. Microbiol.">
        <title>The Global Catalogue of Microorganisms (GCM) 10K type strain sequencing project: providing services to taxonomists for standard genome sequencing and annotation.</title>
        <authorList>
            <consortium name="The Broad Institute Genomics Platform"/>
            <consortium name="The Broad Institute Genome Sequencing Center for Infectious Disease"/>
            <person name="Wu L."/>
            <person name="Ma J."/>
        </authorList>
    </citation>
    <scope>NUCLEOTIDE SEQUENCE [LARGE SCALE GENOMIC DNA]</scope>
    <source>
        <strain evidence="1 2">JCM 17504</strain>
    </source>
</reference>
<evidence type="ECO:0000313" key="1">
    <source>
        <dbReference type="EMBL" id="GAA5060323.1"/>
    </source>
</evidence>
<keyword evidence="2" id="KW-1185">Reference proteome</keyword>
<dbReference type="EMBL" id="BAABKX010000018">
    <property type="protein sequence ID" value="GAA5060323.1"/>
    <property type="molecule type" value="Genomic_DNA"/>
</dbReference>
<dbReference type="RefSeq" id="WP_227773414.1">
    <property type="nucleotide sequence ID" value="NZ_BAABKX010000018.1"/>
</dbReference>
<proteinExistence type="predicted"/>
<dbReference type="Gene3D" id="1.10.10.10">
    <property type="entry name" value="Winged helix-like DNA-binding domain superfamily/Winged helix DNA-binding domain"/>
    <property type="match status" value="1"/>
</dbReference>
<dbReference type="SUPFAM" id="SSF46785">
    <property type="entry name" value="Winged helix' DNA-binding domain"/>
    <property type="match status" value="1"/>
</dbReference>
<accession>A0AAV3UPC5</accession>
<comment type="caution">
    <text evidence="1">The sequence shown here is derived from an EMBL/GenBank/DDBJ whole genome shotgun (WGS) entry which is preliminary data.</text>
</comment>
<protein>
    <recommendedName>
        <fullName evidence="3">Helix-turn-helix domain-containing protein</fullName>
    </recommendedName>
</protein>
<dbReference type="AlphaFoldDB" id="A0AAV3UPC5"/>